<dbReference type="SFLD" id="SFLDG01129">
    <property type="entry name" value="C1.5:_HAD__Beta-PGM__Phosphata"/>
    <property type="match status" value="1"/>
</dbReference>
<dbReference type="EMBL" id="JACTVJ010000026">
    <property type="protein sequence ID" value="MBC9718429.1"/>
    <property type="molecule type" value="Genomic_DNA"/>
</dbReference>
<dbReference type="PANTHER" id="PTHR43481">
    <property type="entry name" value="FRUCTOSE-1-PHOSPHATE PHOSPHATASE"/>
    <property type="match status" value="1"/>
</dbReference>
<dbReference type="InterPro" id="IPR023198">
    <property type="entry name" value="PGP-like_dom2"/>
</dbReference>
<proteinExistence type="predicted"/>
<name>A0ABR7SSJ5_9ACTN</name>
<dbReference type="InterPro" id="IPR023214">
    <property type="entry name" value="HAD_sf"/>
</dbReference>
<dbReference type="Proteomes" id="UP000642284">
    <property type="component" value="Unassembled WGS sequence"/>
</dbReference>
<dbReference type="InterPro" id="IPR051806">
    <property type="entry name" value="HAD-like_SPP"/>
</dbReference>
<dbReference type="PANTHER" id="PTHR43481:SF4">
    <property type="entry name" value="GLYCEROL-1-PHOSPHATE PHOSPHOHYDROLASE 1-RELATED"/>
    <property type="match status" value="1"/>
</dbReference>
<dbReference type="Pfam" id="PF00702">
    <property type="entry name" value="Hydrolase"/>
    <property type="match status" value="1"/>
</dbReference>
<keyword evidence="2" id="KW-1185">Reference proteome</keyword>
<accession>A0ABR7SSJ5</accession>
<dbReference type="SFLD" id="SFLDS00003">
    <property type="entry name" value="Haloacid_Dehalogenase"/>
    <property type="match status" value="1"/>
</dbReference>
<sequence length="245" mass="25589">MNNTPPFADDPRPDLAAFCAHALPDDVSAVIFDFDGTLADTTPGHEAALREALAPYDIELKHDWYLQHVGLSVEDLLTALPGGRRLPHHTIIHASRALLLSSLDAIAPLPCTVSLLGVARQAELPCAVASGASRVLVFPGLQALGLADKFAAIVAREDAEQGKPAPDLYLEAARRLNVPAKRCLAVDDAPDGIASARAAGMRVLTIKHGHLSGVAEARTTTTSAGSSSAARHPRAARRAACAEGA</sequence>
<gene>
    <name evidence="1" type="ORF">H9Y04_38490</name>
</gene>
<dbReference type="InterPro" id="IPR006439">
    <property type="entry name" value="HAD-SF_hydro_IA"/>
</dbReference>
<organism evidence="1 2">
    <name type="scientific">Streptomyces polyasparticus</name>
    <dbReference type="NCBI Taxonomy" id="2767826"/>
    <lineage>
        <taxon>Bacteria</taxon>
        <taxon>Bacillati</taxon>
        <taxon>Actinomycetota</taxon>
        <taxon>Actinomycetes</taxon>
        <taxon>Kitasatosporales</taxon>
        <taxon>Streptomycetaceae</taxon>
        <taxon>Streptomyces</taxon>
    </lineage>
</organism>
<dbReference type="Gene3D" id="1.10.150.240">
    <property type="entry name" value="Putative phosphatase, domain 2"/>
    <property type="match status" value="1"/>
</dbReference>
<evidence type="ECO:0000313" key="1">
    <source>
        <dbReference type="EMBL" id="MBC9718429.1"/>
    </source>
</evidence>
<dbReference type="InterPro" id="IPR036412">
    <property type="entry name" value="HAD-like_sf"/>
</dbReference>
<dbReference type="PRINTS" id="PR00413">
    <property type="entry name" value="HADHALOGNASE"/>
</dbReference>
<dbReference type="Gene3D" id="3.40.50.1000">
    <property type="entry name" value="HAD superfamily/HAD-like"/>
    <property type="match status" value="1"/>
</dbReference>
<dbReference type="RefSeq" id="WP_187818862.1">
    <property type="nucleotide sequence ID" value="NZ_JACTVJ010000026.1"/>
</dbReference>
<comment type="caution">
    <text evidence="1">The sequence shown here is derived from an EMBL/GenBank/DDBJ whole genome shotgun (WGS) entry which is preliminary data.</text>
</comment>
<protein>
    <submittedName>
        <fullName evidence="1">HAD family phosphatase</fullName>
    </submittedName>
</protein>
<dbReference type="SUPFAM" id="SSF56784">
    <property type="entry name" value="HAD-like"/>
    <property type="match status" value="1"/>
</dbReference>
<dbReference type="NCBIfam" id="TIGR01509">
    <property type="entry name" value="HAD-SF-IA-v3"/>
    <property type="match status" value="1"/>
</dbReference>
<evidence type="ECO:0000313" key="2">
    <source>
        <dbReference type="Proteomes" id="UP000642284"/>
    </source>
</evidence>
<reference evidence="1 2" key="1">
    <citation type="submission" date="2020-08" db="EMBL/GenBank/DDBJ databases">
        <title>Genemic of Streptomyces polyaspartic.</title>
        <authorList>
            <person name="Liu W."/>
        </authorList>
    </citation>
    <scope>NUCLEOTIDE SEQUENCE [LARGE SCALE GENOMIC DNA]</scope>
    <source>
        <strain evidence="1 2">TRM66268-LWL</strain>
    </source>
</reference>